<comment type="caution">
    <text evidence="2">The sequence shown here is derived from an EMBL/GenBank/DDBJ whole genome shotgun (WGS) entry which is preliminary data.</text>
</comment>
<evidence type="ECO:0000313" key="3">
    <source>
        <dbReference type="Proteomes" id="UP001333110"/>
    </source>
</evidence>
<dbReference type="AlphaFoldDB" id="A0AAN7N3V6"/>
<evidence type="ECO:0000256" key="1">
    <source>
        <dbReference type="SAM" id="MobiDB-lite"/>
    </source>
</evidence>
<reference evidence="2 3" key="1">
    <citation type="journal article" date="2023" name="J. Hered.">
        <title>Chromosome-level genome of the wood stork (Mycteria americana) provides insight into avian chromosome evolution.</title>
        <authorList>
            <person name="Flamio R. Jr."/>
            <person name="Ramstad K.M."/>
        </authorList>
    </citation>
    <scope>NUCLEOTIDE SEQUENCE [LARGE SCALE GENOMIC DNA]</scope>
    <source>
        <strain evidence="2">JAX WOST 10</strain>
    </source>
</reference>
<proteinExistence type="predicted"/>
<gene>
    <name evidence="2" type="ORF">QYF61_005263</name>
</gene>
<keyword evidence="3" id="KW-1185">Reference proteome</keyword>
<organism evidence="2 3">
    <name type="scientific">Mycteria americana</name>
    <name type="common">Wood stork</name>
    <dbReference type="NCBI Taxonomy" id="33587"/>
    <lineage>
        <taxon>Eukaryota</taxon>
        <taxon>Metazoa</taxon>
        <taxon>Chordata</taxon>
        <taxon>Craniata</taxon>
        <taxon>Vertebrata</taxon>
        <taxon>Euteleostomi</taxon>
        <taxon>Archelosauria</taxon>
        <taxon>Archosauria</taxon>
        <taxon>Dinosauria</taxon>
        <taxon>Saurischia</taxon>
        <taxon>Theropoda</taxon>
        <taxon>Coelurosauria</taxon>
        <taxon>Aves</taxon>
        <taxon>Neognathae</taxon>
        <taxon>Neoaves</taxon>
        <taxon>Aequornithes</taxon>
        <taxon>Ciconiiformes</taxon>
        <taxon>Ciconiidae</taxon>
        <taxon>Mycteria</taxon>
    </lineage>
</organism>
<dbReference type="Proteomes" id="UP001333110">
    <property type="component" value="Unassembled WGS sequence"/>
</dbReference>
<feature type="region of interest" description="Disordered" evidence="1">
    <location>
        <begin position="224"/>
        <end position="268"/>
    </location>
</feature>
<evidence type="ECO:0000313" key="2">
    <source>
        <dbReference type="EMBL" id="KAK4817241.1"/>
    </source>
</evidence>
<feature type="compositionally biased region" description="Basic residues" evidence="1">
    <location>
        <begin position="239"/>
        <end position="252"/>
    </location>
</feature>
<accession>A0AAN7N3V6</accession>
<sequence>MSSDFLAEQPQLSQPVFTGEVLQPSDHLCGPPLDSLQQVHVLLMLGTPELDAVLWVGSHESGVEGQDHLPRPAGHASFDASQDTVGFLGCKHTLPCHVEVLINLHPQVLLLRDAFNAFSTQAVFVLGIAPTHVQDLACGLVEVHEVCAGPPLKPVKVPLDGIPSLQRVNRTTQLGVVGKLAEAALNPTSRKGFFRGFYARGSRSDVLPSMQKSERPRRVNIRHGHPEMPFASVLPRPPRAGKQKRRVQKASRGHSFAGSRRSWEPNANRRVKSNDALLDFSMSEDEPVPVIQGSVCSFTLVFCNYPDFRPRSIFAANQEQREVGSIFEANDLDRQKPEESGSRVLMTACRRQLRATGWVPPQQGSIPARPPWRGAQGRRGPCASAEPLVLLVHAAGTVHREPAAARRFKGSLNEVSAVEGDSPPCSELGKSSSETAMLGTVQQIRPPVGTWAGGQLLVQALGGFMTLKSGGNKEEPSHVATVVFSREGRGMAPGSPLESQHTPEDGNSVLLRARNLELHPDVAEGNGEALGASLVRGQGWRTTASLGSRV</sequence>
<name>A0AAN7N3V6_MYCAM</name>
<dbReference type="EMBL" id="JAUNZN010000008">
    <property type="protein sequence ID" value="KAK4817241.1"/>
    <property type="molecule type" value="Genomic_DNA"/>
</dbReference>
<protein>
    <submittedName>
        <fullName evidence="2">Uncharacterized protein</fullName>
    </submittedName>
</protein>
<feature type="region of interest" description="Disordered" evidence="1">
    <location>
        <begin position="359"/>
        <end position="379"/>
    </location>
</feature>